<dbReference type="InterPro" id="IPR012338">
    <property type="entry name" value="Beta-lactam/transpept-like"/>
</dbReference>
<dbReference type="GO" id="GO:0006508">
    <property type="term" value="P:proteolysis"/>
    <property type="evidence" value="ECO:0007669"/>
    <property type="project" value="InterPro"/>
</dbReference>
<keyword evidence="2 5" id="KW-0378">Hydrolase</keyword>
<keyword evidence="5" id="KW-0645">Protease</keyword>
<dbReference type="Gene3D" id="3.40.710.10">
    <property type="entry name" value="DD-peptidase/beta-lactamase superfamily"/>
    <property type="match status" value="2"/>
</dbReference>
<evidence type="ECO:0000256" key="1">
    <source>
        <dbReference type="ARBA" id="ARBA00006096"/>
    </source>
</evidence>
<comment type="similarity">
    <text evidence="1">Belongs to the peptidase S13 family.</text>
</comment>
<evidence type="ECO:0000313" key="5">
    <source>
        <dbReference type="EMBL" id="MDR7301699.1"/>
    </source>
</evidence>
<reference evidence="5" key="1">
    <citation type="submission" date="2023-07" db="EMBL/GenBank/DDBJ databases">
        <title>Sequencing the genomes of 1000 actinobacteria strains.</title>
        <authorList>
            <person name="Klenk H.-P."/>
        </authorList>
    </citation>
    <scope>NUCLEOTIDE SEQUENCE</scope>
    <source>
        <strain evidence="5">DSM 45977</strain>
    </source>
</reference>
<dbReference type="GO" id="GO:0009002">
    <property type="term" value="F:serine-type D-Ala-D-Ala carboxypeptidase activity"/>
    <property type="evidence" value="ECO:0007669"/>
    <property type="project" value="UniProtKB-EC"/>
</dbReference>
<evidence type="ECO:0000256" key="2">
    <source>
        <dbReference type="ARBA" id="ARBA00022801"/>
    </source>
</evidence>
<dbReference type="PANTHER" id="PTHR30023:SF0">
    <property type="entry name" value="PENICILLIN-SENSITIVE CARBOXYPEPTIDASE A"/>
    <property type="match status" value="1"/>
</dbReference>
<feature type="compositionally biased region" description="Low complexity" evidence="3">
    <location>
        <begin position="230"/>
        <end position="239"/>
    </location>
</feature>
<dbReference type="AlphaFoldDB" id="A0AAE3ZDS2"/>
<dbReference type="EC" id="3.4.21.-" evidence="5"/>
<evidence type="ECO:0000256" key="3">
    <source>
        <dbReference type="SAM" id="MobiDB-lite"/>
    </source>
</evidence>
<dbReference type="SUPFAM" id="SSF56601">
    <property type="entry name" value="beta-lactamase/transpeptidase-like"/>
    <property type="match status" value="1"/>
</dbReference>
<keyword evidence="4" id="KW-1133">Transmembrane helix</keyword>
<feature type="compositionally biased region" description="Basic and acidic residues" evidence="3">
    <location>
        <begin position="58"/>
        <end position="85"/>
    </location>
</feature>
<comment type="caution">
    <text evidence="5">The sequence shown here is derived from an EMBL/GenBank/DDBJ whole genome shotgun (WGS) entry which is preliminary data.</text>
</comment>
<feature type="region of interest" description="Disordered" evidence="3">
    <location>
        <begin position="276"/>
        <end position="304"/>
    </location>
</feature>
<keyword evidence="6" id="KW-1185">Reference proteome</keyword>
<dbReference type="RefSeq" id="WP_310272573.1">
    <property type="nucleotide sequence ID" value="NZ_JAVDXW010000001.1"/>
</dbReference>
<sequence length="706" mass="73242">MSEPHNPRGGVPDPGVADASPGPVSGSQPPARAVAGDDDEEGNEEAPEQPQEPAWPVRDPEAPVEWPKDPSERNGFDQDTDRISRDSGPGASAPGVSSWPASGAADAEQPTMKFRPASPPESVPAEEPTRQFRRPDLSGPPPKEQRTAQPADFTTVPQPGQGPGPPRAPEPRYAPWSRPEPTPHAEQPHPEQSRPEQFDPEQLDPGSASPETESPGHREDPVPDMPEQDASPAAEPATSAPAVPLYRRRRVLVTVSLVAVVLLAAGVVFGRSLLFGDGEPPRAEPPSPVRLRPAFEPLGGSGAAPSKQQVAAALEPAVSDPALGTFGGIVLDPVTGRTLWKHNAQQGFVPASTAKLLTVSAALLTLGHRHRFTTKVVQGAEPGSVVLVGGGDPTLSSLPEEANSVYPGAAHLDTLVAEVRKATGGEVSSITVDTSRYTGPDLAPGWLPADVGNGYIAPIEPVMLDGGRADPTRGVSPRSSQPALDAGRELARRLGVPTSDVDIGEAPQGAPVLGEVKSAPLQQMVRTVLRHSDNVLAETLAREVAIATDHEPSFAGATAAVRAVLTRNGFDLTGTRMVDGSGLSTDDRVTARALGSLLVSASAPAGADGALPRKTAKLRALLTALPVAGGSGSLEDRYREAASNGRGWVRAKTGTLTDVNSLAGTIVTRDGSLLVFAVISNGTSSIVARPALDKVASALRTCGCRE</sequence>
<feature type="transmembrane region" description="Helical" evidence="4">
    <location>
        <begin position="251"/>
        <end position="274"/>
    </location>
</feature>
<feature type="compositionally biased region" description="Low complexity" evidence="3">
    <location>
        <begin position="87"/>
        <end position="105"/>
    </location>
</feature>
<feature type="compositionally biased region" description="Basic and acidic residues" evidence="3">
    <location>
        <begin position="181"/>
        <end position="197"/>
    </location>
</feature>
<dbReference type="GO" id="GO:0000270">
    <property type="term" value="P:peptidoglycan metabolic process"/>
    <property type="evidence" value="ECO:0007669"/>
    <property type="project" value="TreeGrafter"/>
</dbReference>
<accession>A0AAE3ZDS2</accession>
<feature type="region of interest" description="Disordered" evidence="3">
    <location>
        <begin position="1"/>
        <end position="239"/>
    </location>
</feature>
<dbReference type="InterPro" id="IPR000667">
    <property type="entry name" value="Peptidase_S13"/>
</dbReference>
<dbReference type="NCBIfam" id="TIGR00666">
    <property type="entry name" value="PBP4"/>
    <property type="match status" value="1"/>
</dbReference>
<name>A0AAE3ZDS2_9ACTN</name>
<organism evidence="5 6">
    <name type="scientific">Haloactinomyces albus</name>
    <dbReference type="NCBI Taxonomy" id="1352928"/>
    <lineage>
        <taxon>Bacteria</taxon>
        <taxon>Bacillati</taxon>
        <taxon>Actinomycetota</taxon>
        <taxon>Actinomycetes</taxon>
        <taxon>Actinopolysporales</taxon>
        <taxon>Actinopolysporaceae</taxon>
        <taxon>Haloactinomyces</taxon>
    </lineage>
</organism>
<dbReference type="Gene3D" id="3.50.80.20">
    <property type="entry name" value="D-Ala-D-Ala carboxypeptidase C, peptidase S13"/>
    <property type="match status" value="1"/>
</dbReference>
<gene>
    <name evidence="5" type="ORF">JOF55_001880</name>
</gene>
<dbReference type="Proteomes" id="UP001180845">
    <property type="component" value="Unassembled WGS sequence"/>
</dbReference>
<evidence type="ECO:0000313" key="6">
    <source>
        <dbReference type="Proteomes" id="UP001180845"/>
    </source>
</evidence>
<dbReference type="Pfam" id="PF02113">
    <property type="entry name" value="Peptidase_S13"/>
    <property type="match status" value="2"/>
</dbReference>
<keyword evidence="5" id="KW-0121">Carboxypeptidase</keyword>
<keyword evidence="4" id="KW-0472">Membrane</keyword>
<keyword evidence="4" id="KW-0812">Transmembrane</keyword>
<proteinExistence type="inferred from homology"/>
<feature type="compositionally biased region" description="Basic and acidic residues" evidence="3">
    <location>
        <begin position="127"/>
        <end position="136"/>
    </location>
</feature>
<dbReference type="EC" id="3.4.16.4" evidence="5"/>
<evidence type="ECO:0000256" key="4">
    <source>
        <dbReference type="SAM" id="Phobius"/>
    </source>
</evidence>
<protein>
    <submittedName>
        <fullName evidence="5">D-alanyl-D-alanine carboxypeptidase/D-alanyl-D-alanine-endopeptidase (Penicillin-binding protein 4)</fullName>
        <ecNumber evidence="5">3.4.16.4</ecNumber>
        <ecNumber evidence="5">3.4.21.-</ecNumber>
    </submittedName>
</protein>
<dbReference type="PANTHER" id="PTHR30023">
    <property type="entry name" value="D-ALANYL-D-ALANINE CARBOXYPEPTIDASE"/>
    <property type="match status" value="1"/>
</dbReference>
<dbReference type="PRINTS" id="PR00922">
    <property type="entry name" value="DADACBPTASE3"/>
</dbReference>
<feature type="compositionally biased region" description="Acidic residues" evidence="3">
    <location>
        <begin position="36"/>
        <end position="47"/>
    </location>
</feature>
<dbReference type="EMBL" id="JAVDXW010000001">
    <property type="protein sequence ID" value="MDR7301699.1"/>
    <property type="molecule type" value="Genomic_DNA"/>
</dbReference>